<dbReference type="Pfam" id="PF01067">
    <property type="entry name" value="Calpain_III"/>
    <property type="match status" value="1"/>
</dbReference>
<evidence type="ECO:0000256" key="1">
    <source>
        <dbReference type="ARBA" id="ARBA00007623"/>
    </source>
</evidence>
<gene>
    <name evidence="5" type="ORF">HCN44_003878</name>
</gene>
<proteinExistence type="inferred from homology"/>
<keyword evidence="3" id="KW-0378">Hydrolase</keyword>
<keyword evidence="6" id="KW-1185">Reference proteome</keyword>
<dbReference type="InterPro" id="IPR022682">
    <property type="entry name" value="Calpain_domain_III"/>
</dbReference>
<dbReference type="Gene3D" id="3.90.70.10">
    <property type="entry name" value="Cysteine proteinases"/>
    <property type="match status" value="1"/>
</dbReference>
<evidence type="ECO:0000256" key="3">
    <source>
        <dbReference type="PROSITE-ProRule" id="PRU00239"/>
    </source>
</evidence>
<evidence type="ECO:0000313" key="5">
    <source>
        <dbReference type="EMBL" id="KAF7994406.1"/>
    </source>
</evidence>
<keyword evidence="3" id="KW-0788">Thiol protease</keyword>
<evidence type="ECO:0000259" key="4">
    <source>
        <dbReference type="PROSITE" id="PS50203"/>
    </source>
</evidence>
<dbReference type="PROSITE" id="PS50203">
    <property type="entry name" value="CALPAIN_CAT"/>
    <property type="match status" value="1"/>
</dbReference>
<name>A0A834XX49_APHGI</name>
<sequence>MITRIPGCHCSSMRDDPPTRFQRFSSDENLREITVENVQLTEYVNDEIIEFQQQDFHDLQRNLLEKKDQFEDDQFSEELFELSKEKILKRPKDIINNPVLFIKNKKYFLPRQGRLNDCWFIVALINLQYYPNLFQFIVQPNEQSFDNNYAGIFHFRFWQAGTWVDVVIDDRLPTENGKLVYASSGYENEFWPALIEKAYAKLLYRSYEKLSEGNFRISMQDLSGGIGEEYLTESSSEKLFEIIQDAKIRPTLIACGTSFKVTPEMSEFGLMQRHQYAITDVKLVKKKNVDDESKLIRIRNPHGKKIKVSHFGKIPDSFEKEIIKSKLKIEVDGEIWILYEDFIKLFEFVEICNLTPNRIINNIYAKKEGKKLSLSAIEGKWMGGINSREASVDVISKIYPKYSIVLTKPDYEDEKCNILIGLSIERRQDLEEVKKTQIYFKIIYKSIDGDEIIDAQKSFDSDDTEFDPVGGFGQAAKRLYLKLGTYYIIPYTTDTFKGATFYLQILSEHKNILKVHDRDIDINQIMSKLHTLTPADDNENLDDQLFLNMASKVDGKIDFKSLYFILRNDKFSFNKNCYILHELVDEVFLELETILETKKFVSKKKLSIARIAKVTLTVEEAFERYEEAGSPGSMSVLFLTQVLERNGYLKNEEVIETVHEEMGMELIHVNDIILIVVALKSRFGLPCEEFNANLCQDFIAMVRGYDDFQGNYLNFNEPTIHDLRIDTKQFEKITQFITESKKQFDNYATESYFSVQFKQLKNTLDAIDYKLRYSMIANIFQKYGNELDIFYDQFIQSVVDTTLILGTKKKTE</sequence>
<dbReference type="GO" id="GO:0006508">
    <property type="term" value="P:proteolysis"/>
    <property type="evidence" value="ECO:0007669"/>
    <property type="project" value="UniProtKB-KW"/>
</dbReference>
<evidence type="ECO:0000256" key="2">
    <source>
        <dbReference type="PIRSR" id="PIRSR622684-1"/>
    </source>
</evidence>
<dbReference type="InterPro" id="IPR022684">
    <property type="entry name" value="Calpain_cysteine_protease"/>
</dbReference>
<dbReference type="InterPro" id="IPR036213">
    <property type="entry name" value="Calpain_III_sf"/>
</dbReference>
<dbReference type="SUPFAM" id="SSF49758">
    <property type="entry name" value="Calpain large subunit, middle domain (domain III)"/>
    <property type="match status" value="1"/>
</dbReference>
<dbReference type="InterPro" id="IPR001300">
    <property type="entry name" value="Peptidase_C2_calpain_cat"/>
</dbReference>
<dbReference type="SUPFAM" id="SSF54001">
    <property type="entry name" value="Cysteine proteinases"/>
    <property type="match status" value="1"/>
</dbReference>
<keyword evidence="3" id="KW-0645">Protease</keyword>
<dbReference type="InterPro" id="IPR038765">
    <property type="entry name" value="Papain-like_cys_pep_sf"/>
</dbReference>
<accession>A0A834XX49</accession>
<dbReference type="Gene3D" id="2.60.120.380">
    <property type="match status" value="1"/>
</dbReference>
<dbReference type="SMART" id="SM00230">
    <property type="entry name" value="CysPc"/>
    <property type="match status" value="1"/>
</dbReference>
<dbReference type="PANTHER" id="PTHR10183">
    <property type="entry name" value="CALPAIN"/>
    <property type="match status" value="1"/>
</dbReference>
<dbReference type="OrthoDB" id="443882at2759"/>
<dbReference type="Proteomes" id="UP000639338">
    <property type="component" value="Unassembled WGS sequence"/>
</dbReference>
<evidence type="ECO:0000313" key="6">
    <source>
        <dbReference type="Proteomes" id="UP000639338"/>
    </source>
</evidence>
<reference evidence="5 6" key="1">
    <citation type="submission" date="2020-08" db="EMBL/GenBank/DDBJ databases">
        <title>Aphidius gifuensis genome sequencing and assembly.</title>
        <authorList>
            <person name="Du Z."/>
        </authorList>
    </citation>
    <scope>NUCLEOTIDE SEQUENCE [LARGE SCALE GENOMIC DNA]</scope>
    <source>
        <strain evidence="5">YNYX2018</strain>
        <tissue evidence="5">Adults</tissue>
    </source>
</reference>
<dbReference type="CDD" id="cd00044">
    <property type="entry name" value="CysPc"/>
    <property type="match status" value="1"/>
</dbReference>
<feature type="active site" evidence="2 3">
    <location>
        <position position="274"/>
    </location>
</feature>
<protein>
    <recommendedName>
        <fullName evidence="4">Calpain catalytic domain-containing protein</fullName>
    </recommendedName>
</protein>
<feature type="domain" description="Calpain catalytic" evidence="4">
    <location>
        <begin position="50"/>
        <end position="355"/>
    </location>
</feature>
<dbReference type="EMBL" id="JACMRX010000002">
    <property type="protein sequence ID" value="KAF7994406.1"/>
    <property type="molecule type" value="Genomic_DNA"/>
</dbReference>
<dbReference type="GO" id="GO:0004198">
    <property type="term" value="F:calcium-dependent cysteine-type endopeptidase activity"/>
    <property type="evidence" value="ECO:0007669"/>
    <property type="project" value="InterPro"/>
</dbReference>
<dbReference type="AlphaFoldDB" id="A0A834XX49"/>
<feature type="active site" evidence="2 3">
    <location>
        <position position="118"/>
    </location>
</feature>
<dbReference type="PANTHER" id="PTHR10183:SF433">
    <property type="entry name" value="CALPAIN-A-RELATED"/>
    <property type="match status" value="1"/>
</dbReference>
<comment type="caution">
    <text evidence="5">The sequence shown here is derived from an EMBL/GenBank/DDBJ whole genome shotgun (WGS) entry which is preliminary data.</text>
</comment>
<dbReference type="PRINTS" id="PR00704">
    <property type="entry name" value="CALPAIN"/>
</dbReference>
<comment type="similarity">
    <text evidence="1">Belongs to the peptidase C2 family.</text>
</comment>
<organism evidence="5 6">
    <name type="scientific">Aphidius gifuensis</name>
    <name type="common">Parasitoid wasp</name>
    <dbReference type="NCBI Taxonomy" id="684658"/>
    <lineage>
        <taxon>Eukaryota</taxon>
        <taxon>Metazoa</taxon>
        <taxon>Ecdysozoa</taxon>
        <taxon>Arthropoda</taxon>
        <taxon>Hexapoda</taxon>
        <taxon>Insecta</taxon>
        <taxon>Pterygota</taxon>
        <taxon>Neoptera</taxon>
        <taxon>Endopterygota</taxon>
        <taxon>Hymenoptera</taxon>
        <taxon>Apocrita</taxon>
        <taxon>Ichneumonoidea</taxon>
        <taxon>Braconidae</taxon>
        <taxon>Aphidiinae</taxon>
        <taxon>Aphidius</taxon>
    </lineage>
</organism>
<dbReference type="GO" id="GO:0005737">
    <property type="term" value="C:cytoplasm"/>
    <property type="evidence" value="ECO:0007669"/>
    <property type="project" value="TreeGrafter"/>
</dbReference>
<dbReference type="Pfam" id="PF00648">
    <property type="entry name" value="Peptidase_C2"/>
    <property type="match status" value="1"/>
</dbReference>
<feature type="active site" evidence="2 3">
    <location>
        <position position="300"/>
    </location>
</feature>